<sequence length="102" mass="10859">MSRHQQSGRTLQQQRTAMPAADVLAHARDFFARRSGIYAAFLEKQGPNWMSLRGQGGEEIVIAATEEAGGTAVSASSYMFDAQVAQFLSTLPPAVETAGSVA</sequence>
<name>A0AA49Q4R9_9BACT</name>
<proteinExistence type="predicted"/>
<protein>
    <submittedName>
        <fullName evidence="1">Uncharacterized protein</fullName>
    </submittedName>
</protein>
<accession>A0AA49Q4R9</accession>
<dbReference type="EMBL" id="CP130612">
    <property type="protein sequence ID" value="WKW11505.1"/>
    <property type="molecule type" value="Genomic_DNA"/>
</dbReference>
<evidence type="ECO:0000313" key="1">
    <source>
        <dbReference type="EMBL" id="WKW11505.1"/>
    </source>
</evidence>
<dbReference type="RefSeq" id="WP_367887203.1">
    <property type="nucleotide sequence ID" value="NZ_CP130612.1"/>
</dbReference>
<dbReference type="AlphaFoldDB" id="A0AA49Q4R9"/>
<gene>
    <name evidence="1" type="ORF">Strain138_000759</name>
</gene>
<organism evidence="1">
    <name type="scientific">Pseudogemmatithrix spongiicola</name>
    <dbReference type="NCBI Taxonomy" id="3062599"/>
    <lineage>
        <taxon>Bacteria</taxon>
        <taxon>Pseudomonadati</taxon>
        <taxon>Gemmatimonadota</taxon>
        <taxon>Gemmatimonadia</taxon>
        <taxon>Gemmatimonadales</taxon>
        <taxon>Gemmatimonadaceae</taxon>
        <taxon>Pseudogemmatithrix</taxon>
    </lineage>
</organism>
<reference evidence="1" key="1">
    <citation type="submission" date="2023-07" db="EMBL/GenBank/DDBJ databases">
        <authorList>
            <person name="Haufschild T."/>
            <person name="Kallscheuer N."/>
            <person name="Hammer J."/>
            <person name="Kohn T."/>
            <person name="Kabuu M."/>
            <person name="Jogler M."/>
            <person name="Wohfarth N."/>
            <person name="Heuer A."/>
            <person name="Rohde M."/>
            <person name="van Teeseling M.C.F."/>
            <person name="Jogler C."/>
        </authorList>
    </citation>
    <scope>NUCLEOTIDE SEQUENCE</scope>
    <source>
        <strain evidence="1">Strain 138</strain>
    </source>
</reference>